<dbReference type="OrthoDB" id="3680860at2"/>
<accession>A0A4R2JXH0</accession>
<dbReference type="RefSeq" id="WP_132113530.1">
    <property type="nucleotide sequence ID" value="NZ_SLWS01000002.1"/>
</dbReference>
<dbReference type="Proteomes" id="UP000295680">
    <property type="component" value="Unassembled WGS sequence"/>
</dbReference>
<dbReference type="InterPro" id="IPR019587">
    <property type="entry name" value="Polyketide_cyclase/dehydratase"/>
</dbReference>
<dbReference type="AlphaFoldDB" id="A0A4R2JXH0"/>
<gene>
    <name evidence="1" type="ORF">EV192_102183</name>
</gene>
<dbReference type="Gene3D" id="3.30.530.20">
    <property type="match status" value="2"/>
</dbReference>
<dbReference type="InterPro" id="IPR023393">
    <property type="entry name" value="START-like_dom_sf"/>
</dbReference>
<keyword evidence="2" id="KW-1185">Reference proteome</keyword>
<comment type="caution">
    <text evidence="1">The sequence shown here is derived from an EMBL/GenBank/DDBJ whole genome shotgun (WGS) entry which is preliminary data.</text>
</comment>
<name>A0A4R2JXH0_9PSEU</name>
<dbReference type="CDD" id="cd08861">
    <property type="entry name" value="OtcD1_ARO-CYC_like"/>
    <property type="match status" value="1"/>
</dbReference>
<protein>
    <submittedName>
        <fullName evidence="1">Aromatase</fullName>
    </submittedName>
</protein>
<organism evidence="1 2">
    <name type="scientific">Actinocrispum wychmicini</name>
    <dbReference type="NCBI Taxonomy" id="1213861"/>
    <lineage>
        <taxon>Bacteria</taxon>
        <taxon>Bacillati</taxon>
        <taxon>Actinomycetota</taxon>
        <taxon>Actinomycetes</taxon>
        <taxon>Pseudonocardiales</taxon>
        <taxon>Pseudonocardiaceae</taxon>
        <taxon>Actinocrispum</taxon>
    </lineage>
</organism>
<reference evidence="1 2" key="1">
    <citation type="submission" date="2019-03" db="EMBL/GenBank/DDBJ databases">
        <title>Genomic Encyclopedia of Type Strains, Phase IV (KMG-IV): sequencing the most valuable type-strain genomes for metagenomic binning, comparative biology and taxonomic classification.</title>
        <authorList>
            <person name="Goeker M."/>
        </authorList>
    </citation>
    <scope>NUCLEOTIDE SEQUENCE [LARGE SCALE GENOMIC DNA]</scope>
    <source>
        <strain evidence="1 2">DSM 45934</strain>
    </source>
</reference>
<evidence type="ECO:0000313" key="2">
    <source>
        <dbReference type="Proteomes" id="UP000295680"/>
    </source>
</evidence>
<dbReference type="SUPFAM" id="SSF55961">
    <property type="entry name" value="Bet v1-like"/>
    <property type="match status" value="2"/>
</dbReference>
<dbReference type="EMBL" id="SLWS01000002">
    <property type="protein sequence ID" value="TCO62046.1"/>
    <property type="molecule type" value="Genomic_DNA"/>
</dbReference>
<sequence>MPETVHTAVVAASASKVYDLVADISQAVRFFGNVVHTALLESTRDGDRVRRWIVDGDTIRVSEVARELDPAAGRIGFRHETPPPGLAAVSGEWSFKASSDDRTEVRLRHEFTPAGEPPGAQQMLSDGAERQLAQLVKVAEQRQQLIDLEVFYEAQLLIDGDLDDVFDYFYRTDRWPETIPHCLSVDTREDQTGLQIVEMQVRVPSGAVHTTKQARVCLPGDRIVWRQMGGLPPLDQALYGYTSFTQTNDGVLARAGQTELLKPEAVAKRGWDVQQAKDHVAEVRGERNLGALRSAQEFLNRRRDLVT</sequence>
<dbReference type="Pfam" id="PF10604">
    <property type="entry name" value="Polyketide_cyc2"/>
    <property type="match status" value="1"/>
</dbReference>
<evidence type="ECO:0000313" key="1">
    <source>
        <dbReference type="EMBL" id="TCO62046.1"/>
    </source>
</evidence>
<proteinExistence type="predicted"/>